<dbReference type="EMBL" id="BMAQ01000019">
    <property type="protein sequence ID" value="GFR38385.1"/>
    <property type="molecule type" value="Genomic_DNA"/>
</dbReference>
<dbReference type="Proteomes" id="UP000654993">
    <property type="component" value="Unassembled WGS sequence"/>
</dbReference>
<dbReference type="GO" id="GO:0005524">
    <property type="term" value="F:ATP binding"/>
    <property type="evidence" value="ECO:0007669"/>
    <property type="project" value="UniProtKB-UniRule"/>
</dbReference>
<dbReference type="InterPro" id="IPR018094">
    <property type="entry name" value="Thymidylate_kinase"/>
</dbReference>
<organism evidence="13 14">
    <name type="scientific">Insulibacter thermoxylanivorax</name>
    <dbReference type="NCBI Taxonomy" id="2749268"/>
    <lineage>
        <taxon>Bacteria</taxon>
        <taxon>Bacillati</taxon>
        <taxon>Bacillota</taxon>
        <taxon>Bacilli</taxon>
        <taxon>Bacillales</taxon>
        <taxon>Paenibacillaceae</taxon>
        <taxon>Insulibacter</taxon>
    </lineage>
</organism>
<evidence type="ECO:0000256" key="4">
    <source>
        <dbReference type="ARBA" id="ARBA00022679"/>
    </source>
</evidence>
<dbReference type="GO" id="GO:0006233">
    <property type="term" value="P:dTDP biosynthetic process"/>
    <property type="evidence" value="ECO:0007669"/>
    <property type="project" value="InterPro"/>
</dbReference>
<dbReference type="SUPFAM" id="SSF52540">
    <property type="entry name" value="P-loop containing nucleoside triphosphate hydrolases"/>
    <property type="match status" value="1"/>
</dbReference>
<dbReference type="EC" id="2.7.4.9" evidence="2 11"/>
<evidence type="ECO:0000256" key="2">
    <source>
        <dbReference type="ARBA" id="ARBA00012980"/>
    </source>
</evidence>
<keyword evidence="8 11" id="KW-0067">ATP-binding</keyword>
<evidence type="ECO:0000313" key="13">
    <source>
        <dbReference type="EMBL" id="GFR38385.1"/>
    </source>
</evidence>
<comment type="function">
    <text evidence="10 11">Phosphorylation of dTMP to form dTDP in both de novo and salvage pathways of dTTP synthesis.</text>
</comment>
<reference evidence="13" key="2">
    <citation type="journal article" date="2021" name="Data Brief">
        <title>Draft genome sequence data of the facultative, thermophilic, xylanolytic bacterium Paenibacillus sp. strain DA-C8.</title>
        <authorList>
            <person name="Chhe C."/>
            <person name="Uke A."/>
            <person name="Baramee S."/>
            <person name="Ungkulpasvich U."/>
            <person name="Tachaapaikoon C."/>
            <person name="Pason P."/>
            <person name="Waeonukul R."/>
            <person name="Ratanakhanokchai K."/>
            <person name="Kosugi A."/>
        </authorList>
    </citation>
    <scope>NUCLEOTIDE SEQUENCE</scope>
    <source>
        <strain evidence="13">DA-C8</strain>
    </source>
</reference>
<evidence type="ECO:0000256" key="8">
    <source>
        <dbReference type="ARBA" id="ARBA00022840"/>
    </source>
</evidence>
<dbReference type="NCBIfam" id="TIGR00041">
    <property type="entry name" value="DTMP_kinase"/>
    <property type="match status" value="1"/>
</dbReference>
<dbReference type="CDD" id="cd01672">
    <property type="entry name" value="TMPK"/>
    <property type="match status" value="1"/>
</dbReference>
<dbReference type="FunFam" id="3.40.50.300:FF:000225">
    <property type="entry name" value="Thymidylate kinase"/>
    <property type="match status" value="1"/>
</dbReference>
<dbReference type="PANTHER" id="PTHR10344:SF4">
    <property type="entry name" value="UMP-CMP KINASE 2, MITOCHONDRIAL"/>
    <property type="match status" value="1"/>
</dbReference>
<evidence type="ECO:0000259" key="12">
    <source>
        <dbReference type="Pfam" id="PF02223"/>
    </source>
</evidence>
<evidence type="ECO:0000256" key="9">
    <source>
        <dbReference type="ARBA" id="ARBA00048743"/>
    </source>
</evidence>
<name>A0A916QD81_9BACL</name>
<evidence type="ECO:0000256" key="6">
    <source>
        <dbReference type="ARBA" id="ARBA00022741"/>
    </source>
</evidence>
<dbReference type="InterPro" id="IPR039430">
    <property type="entry name" value="Thymidylate_kin-like_dom"/>
</dbReference>
<proteinExistence type="inferred from homology"/>
<sequence length="218" mass="24254">MHLKGIFITFEGPDGSGKSTQIQKLAEALVRDGYPVVVTREPGGTPISDQIRGILLSPENTAMNGQAEALLMAASRAQHVHEKIIPALEAGKIVLCDRFVDASMAYQAAGLGLDAEAVREINRFAISGIMPHRTYLLDIPVEVGRRRIQERLARSGTRLDRIELKDEAYHERVREAFLQIASAEPDRVYLIDADRDPEEIFKTIYTDCQRLLRVSSAD</sequence>
<evidence type="ECO:0000256" key="11">
    <source>
        <dbReference type="HAMAP-Rule" id="MF_00165"/>
    </source>
</evidence>
<evidence type="ECO:0000256" key="10">
    <source>
        <dbReference type="ARBA" id="ARBA00057735"/>
    </source>
</evidence>
<dbReference type="GO" id="GO:0006227">
    <property type="term" value="P:dUDP biosynthetic process"/>
    <property type="evidence" value="ECO:0007669"/>
    <property type="project" value="TreeGrafter"/>
</dbReference>
<feature type="domain" description="Thymidylate kinase-like" evidence="12">
    <location>
        <begin position="10"/>
        <end position="204"/>
    </location>
</feature>
<dbReference type="Gene3D" id="3.40.50.300">
    <property type="entry name" value="P-loop containing nucleotide triphosphate hydrolases"/>
    <property type="match status" value="1"/>
</dbReference>
<evidence type="ECO:0000256" key="7">
    <source>
        <dbReference type="ARBA" id="ARBA00022777"/>
    </source>
</evidence>
<evidence type="ECO:0000313" key="14">
    <source>
        <dbReference type="Proteomes" id="UP000654993"/>
    </source>
</evidence>
<comment type="catalytic activity">
    <reaction evidence="9 11">
        <text>dTMP + ATP = dTDP + ADP</text>
        <dbReference type="Rhea" id="RHEA:13517"/>
        <dbReference type="ChEBI" id="CHEBI:30616"/>
        <dbReference type="ChEBI" id="CHEBI:58369"/>
        <dbReference type="ChEBI" id="CHEBI:63528"/>
        <dbReference type="ChEBI" id="CHEBI:456216"/>
        <dbReference type="EC" id="2.7.4.9"/>
    </reaction>
</comment>
<keyword evidence="5 11" id="KW-0545">Nucleotide biosynthesis</keyword>
<dbReference type="InterPro" id="IPR027417">
    <property type="entry name" value="P-loop_NTPase"/>
</dbReference>
<dbReference type="GO" id="GO:0005829">
    <property type="term" value="C:cytosol"/>
    <property type="evidence" value="ECO:0007669"/>
    <property type="project" value="TreeGrafter"/>
</dbReference>
<comment type="similarity">
    <text evidence="1 11">Belongs to the thymidylate kinase family.</text>
</comment>
<gene>
    <name evidence="11 13" type="primary">tmk</name>
    <name evidence="13" type="ORF">PRECH8_16810</name>
</gene>
<evidence type="ECO:0000256" key="3">
    <source>
        <dbReference type="ARBA" id="ARBA00017144"/>
    </source>
</evidence>
<evidence type="ECO:0000256" key="5">
    <source>
        <dbReference type="ARBA" id="ARBA00022727"/>
    </source>
</evidence>
<accession>A0A916QD81</accession>
<dbReference type="GO" id="GO:0006235">
    <property type="term" value="P:dTTP biosynthetic process"/>
    <property type="evidence" value="ECO:0007669"/>
    <property type="project" value="UniProtKB-UniRule"/>
</dbReference>
<keyword evidence="7 11" id="KW-0418">Kinase</keyword>
<evidence type="ECO:0000256" key="1">
    <source>
        <dbReference type="ARBA" id="ARBA00009776"/>
    </source>
</evidence>
<protein>
    <recommendedName>
        <fullName evidence="3 11">Thymidylate kinase</fullName>
        <ecNumber evidence="2 11">2.7.4.9</ecNumber>
    </recommendedName>
    <alternativeName>
        <fullName evidence="11">dTMP kinase</fullName>
    </alternativeName>
</protein>
<dbReference type="PANTHER" id="PTHR10344">
    <property type="entry name" value="THYMIDYLATE KINASE"/>
    <property type="match status" value="1"/>
</dbReference>
<dbReference type="AlphaFoldDB" id="A0A916QD81"/>
<dbReference type="Pfam" id="PF02223">
    <property type="entry name" value="Thymidylate_kin"/>
    <property type="match status" value="1"/>
</dbReference>
<keyword evidence="6 11" id="KW-0547">Nucleotide-binding</keyword>
<dbReference type="HAMAP" id="MF_00165">
    <property type="entry name" value="Thymidylate_kinase"/>
    <property type="match status" value="1"/>
</dbReference>
<keyword evidence="14" id="KW-1185">Reference proteome</keyword>
<keyword evidence="4 11" id="KW-0808">Transferase</keyword>
<comment type="caution">
    <text evidence="13">The sequence shown here is derived from an EMBL/GenBank/DDBJ whole genome shotgun (WGS) entry which is preliminary data.</text>
</comment>
<feature type="binding site" evidence="11">
    <location>
        <begin position="12"/>
        <end position="19"/>
    </location>
    <ligand>
        <name>ATP</name>
        <dbReference type="ChEBI" id="CHEBI:30616"/>
    </ligand>
</feature>
<dbReference type="GO" id="GO:0004798">
    <property type="term" value="F:dTMP kinase activity"/>
    <property type="evidence" value="ECO:0007669"/>
    <property type="project" value="UniProtKB-UniRule"/>
</dbReference>
<reference evidence="13" key="1">
    <citation type="submission" date="2020-08" db="EMBL/GenBank/DDBJ databases">
        <authorList>
            <person name="Uke A."/>
            <person name="Chhe C."/>
            <person name="Baramee S."/>
            <person name="Kosugi A."/>
        </authorList>
    </citation>
    <scope>NUCLEOTIDE SEQUENCE</scope>
    <source>
        <strain evidence="13">DA-C8</strain>
    </source>
</reference>